<protein>
    <submittedName>
        <fullName evidence="18">Retrovirus-related pol polyprotein from transposon TNT 1-94</fullName>
    </submittedName>
</protein>
<evidence type="ECO:0000256" key="9">
    <source>
        <dbReference type="ARBA" id="ARBA00022840"/>
    </source>
</evidence>
<keyword evidence="12" id="KW-0695">RNA-directed DNA polymerase</keyword>
<evidence type="ECO:0000256" key="7">
    <source>
        <dbReference type="ARBA" id="ARBA00022759"/>
    </source>
</evidence>
<keyword evidence="13" id="KW-0239">DNA-directed DNA polymerase</keyword>
<keyword evidence="6" id="KW-0547">Nucleotide-binding</keyword>
<evidence type="ECO:0000256" key="6">
    <source>
        <dbReference type="ARBA" id="ARBA00022741"/>
    </source>
</evidence>
<evidence type="ECO:0000313" key="18">
    <source>
        <dbReference type="EMBL" id="GJS65403.1"/>
    </source>
</evidence>
<keyword evidence="2" id="KW-1188">Viral release from host cell</keyword>
<proteinExistence type="predicted"/>
<keyword evidence="7" id="KW-0255">Endonuclease</keyword>
<accession>A0ABQ4XKD5</accession>
<dbReference type="PROSITE" id="PS50994">
    <property type="entry name" value="INTEGRASE"/>
    <property type="match status" value="1"/>
</dbReference>
<dbReference type="Proteomes" id="UP001151760">
    <property type="component" value="Unassembled WGS sequence"/>
</dbReference>
<name>A0ABQ4XKD5_9ASTR</name>
<evidence type="ECO:0000256" key="8">
    <source>
        <dbReference type="ARBA" id="ARBA00022801"/>
    </source>
</evidence>
<dbReference type="InterPro" id="IPR012337">
    <property type="entry name" value="RNaseH-like_sf"/>
</dbReference>
<keyword evidence="11" id="KW-0229">DNA integration</keyword>
<evidence type="ECO:0000256" key="3">
    <source>
        <dbReference type="ARBA" id="ARBA00022670"/>
    </source>
</evidence>
<comment type="caution">
    <text evidence="18">The sequence shown here is derived from an EMBL/GenBank/DDBJ whole genome shotgun (WGS) entry which is preliminary data.</text>
</comment>
<keyword evidence="3" id="KW-0645">Protease</keyword>
<dbReference type="InterPro" id="IPR054722">
    <property type="entry name" value="PolX-like_BBD"/>
</dbReference>
<dbReference type="Pfam" id="PF25597">
    <property type="entry name" value="SH3_retrovirus"/>
    <property type="match status" value="1"/>
</dbReference>
<organism evidence="18 19">
    <name type="scientific">Tanacetum coccineum</name>
    <dbReference type="NCBI Taxonomy" id="301880"/>
    <lineage>
        <taxon>Eukaryota</taxon>
        <taxon>Viridiplantae</taxon>
        <taxon>Streptophyta</taxon>
        <taxon>Embryophyta</taxon>
        <taxon>Tracheophyta</taxon>
        <taxon>Spermatophyta</taxon>
        <taxon>Magnoliopsida</taxon>
        <taxon>eudicotyledons</taxon>
        <taxon>Gunneridae</taxon>
        <taxon>Pentapetalae</taxon>
        <taxon>asterids</taxon>
        <taxon>campanulids</taxon>
        <taxon>Asterales</taxon>
        <taxon>Asteraceae</taxon>
        <taxon>Asteroideae</taxon>
        <taxon>Anthemideae</taxon>
        <taxon>Anthemidinae</taxon>
        <taxon>Tanacetum</taxon>
    </lineage>
</organism>
<evidence type="ECO:0000256" key="16">
    <source>
        <dbReference type="SAM" id="Coils"/>
    </source>
</evidence>
<evidence type="ECO:0000256" key="14">
    <source>
        <dbReference type="ARBA" id="ARBA00023113"/>
    </source>
</evidence>
<keyword evidence="9" id="KW-0067">ATP-binding</keyword>
<evidence type="ECO:0000313" key="19">
    <source>
        <dbReference type="Proteomes" id="UP001151760"/>
    </source>
</evidence>
<evidence type="ECO:0000256" key="10">
    <source>
        <dbReference type="ARBA" id="ARBA00022842"/>
    </source>
</evidence>
<evidence type="ECO:0000256" key="4">
    <source>
        <dbReference type="ARBA" id="ARBA00022722"/>
    </source>
</evidence>
<dbReference type="Gene3D" id="3.30.420.10">
    <property type="entry name" value="Ribonuclease H-like superfamily/Ribonuclease H"/>
    <property type="match status" value="1"/>
</dbReference>
<dbReference type="InterPro" id="IPR057670">
    <property type="entry name" value="SH3_retrovirus"/>
</dbReference>
<feature type="domain" description="Integrase catalytic" evidence="17">
    <location>
        <begin position="332"/>
        <end position="508"/>
    </location>
</feature>
<keyword evidence="10" id="KW-0460">Magnesium</keyword>
<sequence>MNIVVNSSLGINTSVNVNSSIAMNDSVNYVEMCNKFELQAKDITIKKLKTNIKRLNKTSTTNSVKKDIDEIQTINIELEHRVAKLIAENEHLKQTYKQLYDSIKPSRVRAKEHVESLVNQLNQKHELCFLEFVSDMNASSKSKSVKNAKKKEEWKPTRKVFTKIGYNWRSTGRTFTLVGNAYPLTRITATNKVPLRELIPLKVTAQESVVTKVYTRRPKVVQIVLWYLDSGCSKHMTGDRSQLTNFVHKFLDTVKFGIDQIAKIMRYGDYQIGNITISRVYYVEGLGHNLFSVGQFCDSDLEVAFRNTRLPKLKFEKYHLCSACAMGKIKKQSHKPKSEDTNQEKLYLLHMDLYGPSVNGKKYILVIVDDYTRFTWVKFLASKDEAPNFIIKFLKMIQVRLNATVRNICTDNGTEFVNQTLRDYYEQVGISHETSIARTPQQNGVVERRNHTLVEAARIIKPDLSYLHVFGALCYPNNDSENLGKFQAKPDITIFIGYAPKKKAYCIYNRRTLKIIENINVNFDELTAMASEQLGSGTGLQSMTPATSSSGLVSNLIL</sequence>
<dbReference type="Pfam" id="PF00665">
    <property type="entry name" value="rve"/>
    <property type="match status" value="1"/>
</dbReference>
<dbReference type="SUPFAM" id="SSF53098">
    <property type="entry name" value="Ribonuclease H-like"/>
    <property type="match status" value="1"/>
</dbReference>
<keyword evidence="4" id="KW-0540">Nuclease</keyword>
<comment type="function">
    <text evidence="1">The aspartyl protease (PR) mediates the proteolytic cleavages of the Gag and Gag-Pol polyproteins after assembly of the VLP.</text>
</comment>
<evidence type="ECO:0000256" key="12">
    <source>
        <dbReference type="ARBA" id="ARBA00022918"/>
    </source>
</evidence>
<reference evidence="18" key="1">
    <citation type="journal article" date="2022" name="Int. J. Mol. Sci.">
        <title>Draft Genome of Tanacetum Coccineum: Genomic Comparison of Closely Related Tanacetum-Family Plants.</title>
        <authorList>
            <person name="Yamashiro T."/>
            <person name="Shiraishi A."/>
            <person name="Nakayama K."/>
            <person name="Satake H."/>
        </authorList>
    </citation>
    <scope>NUCLEOTIDE SEQUENCE</scope>
</reference>
<dbReference type="EMBL" id="BQNB010009575">
    <property type="protein sequence ID" value="GJS65403.1"/>
    <property type="molecule type" value="Genomic_DNA"/>
</dbReference>
<dbReference type="Pfam" id="PF22936">
    <property type="entry name" value="Pol_BBD"/>
    <property type="match status" value="1"/>
</dbReference>
<keyword evidence="19" id="KW-1185">Reference proteome</keyword>
<dbReference type="InterPro" id="IPR039537">
    <property type="entry name" value="Retrotran_Ty1/copia-like"/>
</dbReference>
<dbReference type="InterPro" id="IPR036397">
    <property type="entry name" value="RNaseH_sf"/>
</dbReference>
<dbReference type="PANTHER" id="PTHR42648">
    <property type="entry name" value="TRANSPOSASE, PUTATIVE-RELATED"/>
    <property type="match status" value="1"/>
</dbReference>
<evidence type="ECO:0000256" key="11">
    <source>
        <dbReference type="ARBA" id="ARBA00022908"/>
    </source>
</evidence>
<feature type="coiled-coil region" evidence="16">
    <location>
        <begin position="38"/>
        <end position="102"/>
    </location>
</feature>
<keyword evidence="15" id="KW-0233">DNA recombination</keyword>
<keyword evidence="13" id="KW-0808">Transferase</keyword>
<evidence type="ECO:0000256" key="1">
    <source>
        <dbReference type="ARBA" id="ARBA00002180"/>
    </source>
</evidence>
<keyword evidence="5" id="KW-0479">Metal-binding</keyword>
<evidence type="ECO:0000256" key="2">
    <source>
        <dbReference type="ARBA" id="ARBA00022612"/>
    </source>
</evidence>
<evidence type="ECO:0000256" key="5">
    <source>
        <dbReference type="ARBA" id="ARBA00022723"/>
    </source>
</evidence>
<evidence type="ECO:0000256" key="13">
    <source>
        <dbReference type="ARBA" id="ARBA00022932"/>
    </source>
</evidence>
<gene>
    <name evidence="18" type="ORF">Tco_0679967</name>
</gene>
<keyword evidence="14" id="KW-0917">Virion maturation</keyword>
<keyword evidence="8" id="KW-0378">Hydrolase</keyword>
<keyword evidence="13" id="KW-0548">Nucleotidyltransferase</keyword>
<evidence type="ECO:0000256" key="15">
    <source>
        <dbReference type="ARBA" id="ARBA00023172"/>
    </source>
</evidence>
<dbReference type="PANTHER" id="PTHR42648:SF11">
    <property type="entry name" value="TRANSPOSON TY4-P GAG-POL POLYPROTEIN"/>
    <property type="match status" value="1"/>
</dbReference>
<keyword evidence="16" id="KW-0175">Coiled coil</keyword>
<reference evidence="18" key="2">
    <citation type="submission" date="2022-01" db="EMBL/GenBank/DDBJ databases">
        <authorList>
            <person name="Yamashiro T."/>
            <person name="Shiraishi A."/>
            <person name="Satake H."/>
            <person name="Nakayama K."/>
        </authorList>
    </citation>
    <scope>NUCLEOTIDE SEQUENCE</scope>
</reference>
<dbReference type="InterPro" id="IPR001584">
    <property type="entry name" value="Integrase_cat-core"/>
</dbReference>
<evidence type="ECO:0000259" key="17">
    <source>
        <dbReference type="PROSITE" id="PS50994"/>
    </source>
</evidence>